<dbReference type="Proteomes" id="UP000680866">
    <property type="component" value="Chromosome"/>
</dbReference>
<evidence type="ECO:0000256" key="1">
    <source>
        <dbReference type="SAM" id="MobiDB-lite"/>
    </source>
</evidence>
<feature type="signal peptide" evidence="2">
    <location>
        <begin position="1"/>
        <end position="28"/>
    </location>
</feature>
<keyword evidence="2" id="KW-0732">Signal</keyword>
<accession>A0A810NE72</accession>
<proteinExistence type="predicted"/>
<gene>
    <name evidence="3" type="ORF">Prubr_66060</name>
</gene>
<keyword evidence="4" id="KW-1185">Reference proteome</keyword>
<sequence>MRQRRLLAYGALGAMLVTLLVGVPPAAAQPPAAPSAPAAPEAGDAEPARTLTLITGDQVTVRGTQVTVAPATASTSYACSVTGPTSSSRPTPSRC</sequence>
<evidence type="ECO:0000313" key="3">
    <source>
        <dbReference type="EMBL" id="BCJ69585.1"/>
    </source>
</evidence>
<dbReference type="EMBL" id="AP023359">
    <property type="protein sequence ID" value="BCJ69585.1"/>
    <property type="molecule type" value="Genomic_DNA"/>
</dbReference>
<organism evidence="3 4">
    <name type="scientific">Polymorphospora rubra</name>
    <dbReference type="NCBI Taxonomy" id="338584"/>
    <lineage>
        <taxon>Bacteria</taxon>
        <taxon>Bacillati</taxon>
        <taxon>Actinomycetota</taxon>
        <taxon>Actinomycetes</taxon>
        <taxon>Micromonosporales</taxon>
        <taxon>Micromonosporaceae</taxon>
        <taxon>Polymorphospora</taxon>
    </lineage>
</organism>
<name>A0A810NE72_9ACTN</name>
<dbReference type="AlphaFoldDB" id="A0A810NE72"/>
<protein>
    <submittedName>
        <fullName evidence="3">Uncharacterized protein</fullName>
    </submittedName>
</protein>
<feature type="region of interest" description="Disordered" evidence="1">
    <location>
        <begin position="26"/>
        <end position="47"/>
    </location>
</feature>
<feature type="chain" id="PRO_5032505278" evidence="2">
    <location>
        <begin position="29"/>
        <end position="95"/>
    </location>
</feature>
<evidence type="ECO:0000256" key="2">
    <source>
        <dbReference type="SAM" id="SignalP"/>
    </source>
</evidence>
<dbReference type="RefSeq" id="WP_212818982.1">
    <property type="nucleotide sequence ID" value="NZ_AP023359.1"/>
</dbReference>
<reference evidence="3" key="1">
    <citation type="submission" date="2020-08" db="EMBL/GenBank/DDBJ databases">
        <title>Whole genome shotgun sequence of Polymorphospora rubra NBRC 101157.</title>
        <authorList>
            <person name="Komaki H."/>
            <person name="Tamura T."/>
        </authorList>
    </citation>
    <scope>NUCLEOTIDE SEQUENCE</scope>
    <source>
        <strain evidence="3">NBRC 101157</strain>
    </source>
</reference>
<dbReference type="KEGG" id="pry:Prubr_66060"/>
<evidence type="ECO:0000313" key="4">
    <source>
        <dbReference type="Proteomes" id="UP000680866"/>
    </source>
</evidence>